<evidence type="ECO:0000313" key="2">
    <source>
        <dbReference type="EMBL" id="AKB32496.1"/>
    </source>
</evidence>
<dbReference type="RefSeq" id="WP_187151915.1">
    <property type="nucleotide sequence ID" value="NZ_CP009507.1"/>
</dbReference>
<sequence length="224" mass="25361">MSGYLPSIISMSKLLVYITIALILGFVFTGIHFLSLKSKTVTVPKICTSPKTKYKGLIVSISTIKDEDNLINRINSARDSVKYKQETKELESLFGERGIGQTFRAIIYHLNSLDVCWLLYTEKSVNAVKVVDYFIDQFKPSIDKKHIPVKDPFNLKCTRKIVQDIYTNEIKKSNLKEEDVISDITGGTTPMSGAIIIECSLSADRNMQYTNQNENPELIDIERP</sequence>
<keyword evidence="1" id="KW-1133">Transmembrane helix</keyword>
<proteinExistence type="predicted"/>
<dbReference type="KEGG" id="msz:MSSIH_1806"/>
<dbReference type="GeneID" id="41605848"/>
<evidence type="ECO:0000313" key="3">
    <source>
        <dbReference type="Proteomes" id="UP000033092"/>
    </source>
</evidence>
<feature type="transmembrane region" description="Helical" evidence="1">
    <location>
        <begin position="14"/>
        <end position="36"/>
    </location>
</feature>
<keyword evidence="1" id="KW-0472">Membrane</keyword>
<name>A0A0E3LAR8_9EURY</name>
<organism evidence="2 3">
    <name type="scientific">Methanosarcina siciliae HI350</name>
    <dbReference type="NCBI Taxonomy" id="1434119"/>
    <lineage>
        <taxon>Archaea</taxon>
        <taxon>Methanobacteriati</taxon>
        <taxon>Methanobacteriota</taxon>
        <taxon>Stenosarchaea group</taxon>
        <taxon>Methanomicrobia</taxon>
        <taxon>Methanosarcinales</taxon>
        <taxon>Methanosarcinaceae</taxon>
        <taxon>Methanosarcina</taxon>
    </lineage>
</organism>
<dbReference type="AlphaFoldDB" id="A0A0E3LAR8"/>
<gene>
    <name evidence="2" type="ORF">MSSIH_1806</name>
</gene>
<dbReference type="HOGENOM" id="CLU_1080150_0_0_2"/>
<dbReference type="Proteomes" id="UP000033092">
    <property type="component" value="Chromosome"/>
</dbReference>
<dbReference type="PATRIC" id="fig|1434119.4.peg.2313"/>
<accession>A0A0E3LAR8</accession>
<dbReference type="EMBL" id="CP009507">
    <property type="protein sequence ID" value="AKB32496.1"/>
    <property type="molecule type" value="Genomic_DNA"/>
</dbReference>
<keyword evidence="1" id="KW-0812">Transmembrane</keyword>
<reference evidence="2 3" key="1">
    <citation type="submission" date="2014-07" db="EMBL/GenBank/DDBJ databases">
        <title>Methanogenic archaea and the global carbon cycle.</title>
        <authorList>
            <person name="Henriksen J.R."/>
            <person name="Luke J."/>
            <person name="Reinhart S."/>
            <person name="Benedict M.N."/>
            <person name="Youngblut N.D."/>
            <person name="Metcalf M.E."/>
            <person name="Whitaker R.J."/>
            <person name="Metcalf W.W."/>
        </authorList>
    </citation>
    <scope>NUCLEOTIDE SEQUENCE [LARGE SCALE GENOMIC DNA]</scope>
    <source>
        <strain evidence="2 3">HI350</strain>
    </source>
</reference>
<evidence type="ECO:0000256" key="1">
    <source>
        <dbReference type="SAM" id="Phobius"/>
    </source>
</evidence>
<protein>
    <submittedName>
        <fullName evidence="2">Uncharacterized protein</fullName>
    </submittedName>
</protein>